<dbReference type="InterPro" id="IPR018936">
    <property type="entry name" value="PI3/4_kinase_CS"/>
</dbReference>
<dbReference type="PROSITE" id="PS51545">
    <property type="entry name" value="PIK_HELICAL"/>
    <property type="match status" value="1"/>
</dbReference>
<proteinExistence type="inferred from homology"/>
<feature type="domain" description="PI3K/PI4K catalytic" evidence="4">
    <location>
        <begin position="822"/>
        <end position="1103"/>
    </location>
</feature>
<comment type="similarity">
    <text evidence="3">Belongs to the PI3/PI4-kinase family.</text>
</comment>
<dbReference type="CDD" id="cd00891">
    <property type="entry name" value="PI3Kc"/>
    <property type="match status" value="1"/>
</dbReference>
<dbReference type="Gene3D" id="3.30.1010.10">
    <property type="entry name" value="Phosphatidylinositol 3-kinase Catalytic Subunit, Chain A, domain 4"/>
    <property type="match status" value="1"/>
</dbReference>
<dbReference type="SUPFAM" id="SSF48371">
    <property type="entry name" value="ARM repeat"/>
    <property type="match status" value="1"/>
</dbReference>
<dbReference type="PROSITE" id="PS00915">
    <property type="entry name" value="PI3_4_KINASE_1"/>
    <property type="match status" value="1"/>
</dbReference>
<evidence type="ECO:0000313" key="7">
    <source>
        <dbReference type="EMBL" id="OQR98797.1"/>
    </source>
</evidence>
<dbReference type="GO" id="GO:0035005">
    <property type="term" value="F:1-phosphatidylinositol-4-phosphate 3-kinase activity"/>
    <property type="evidence" value="ECO:0007669"/>
    <property type="project" value="TreeGrafter"/>
</dbReference>
<evidence type="ECO:0000256" key="2">
    <source>
        <dbReference type="ARBA" id="ARBA00022777"/>
    </source>
</evidence>
<evidence type="ECO:0000313" key="8">
    <source>
        <dbReference type="Proteomes" id="UP000243579"/>
    </source>
</evidence>
<dbReference type="GO" id="GO:0005886">
    <property type="term" value="C:plasma membrane"/>
    <property type="evidence" value="ECO:0007669"/>
    <property type="project" value="TreeGrafter"/>
</dbReference>
<dbReference type="PROSITE" id="PS51547">
    <property type="entry name" value="C2_PI3K"/>
    <property type="match status" value="1"/>
</dbReference>
<dbReference type="Gene3D" id="2.60.120.10">
    <property type="entry name" value="Jelly Rolls"/>
    <property type="match status" value="1"/>
</dbReference>
<name>A0A1V9ZLE6_ACHHY</name>
<dbReference type="SMART" id="SM00146">
    <property type="entry name" value="PI3Kc"/>
    <property type="match status" value="1"/>
</dbReference>
<feature type="domain" description="C2 PI3K-type" evidence="6">
    <location>
        <begin position="425"/>
        <end position="571"/>
    </location>
</feature>
<dbReference type="InterPro" id="IPR016024">
    <property type="entry name" value="ARM-type_fold"/>
</dbReference>
<dbReference type="SMART" id="SM00145">
    <property type="entry name" value="PI3Ka"/>
    <property type="match status" value="1"/>
</dbReference>
<evidence type="ECO:0000256" key="1">
    <source>
        <dbReference type="ARBA" id="ARBA00022679"/>
    </source>
</evidence>
<dbReference type="SUPFAM" id="SSF51206">
    <property type="entry name" value="cAMP-binding domain-like"/>
    <property type="match status" value="1"/>
</dbReference>
<dbReference type="InterPro" id="IPR029016">
    <property type="entry name" value="GAF-like_dom_sf"/>
</dbReference>
<dbReference type="GO" id="GO:0016303">
    <property type="term" value="F:1-phosphatidylinositol-3-kinase activity"/>
    <property type="evidence" value="ECO:0007669"/>
    <property type="project" value="TreeGrafter"/>
</dbReference>
<dbReference type="Proteomes" id="UP000243579">
    <property type="component" value="Unassembled WGS sequence"/>
</dbReference>
<dbReference type="GO" id="GO:0043491">
    <property type="term" value="P:phosphatidylinositol 3-kinase/protein kinase B signal transduction"/>
    <property type="evidence" value="ECO:0007669"/>
    <property type="project" value="TreeGrafter"/>
</dbReference>
<dbReference type="Gene3D" id="2.60.40.150">
    <property type="entry name" value="C2 domain"/>
    <property type="match status" value="1"/>
</dbReference>
<dbReference type="InterPro" id="IPR003018">
    <property type="entry name" value="GAF"/>
</dbReference>
<dbReference type="Pfam" id="PF00792">
    <property type="entry name" value="PI3K_C2"/>
    <property type="match status" value="1"/>
</dbReference>
<dbReference type="PANTHER" id="PTHR10048">
    <property type="entry name" value="PHOSPHATIDYLINOSITOL KINASE"/>
    <property type="match status" value="1"/>
</dbReference>
<dbReference type="OrthoDB" id="67688at2759"/>
<dbReference type="Pfam" id="PF00454">
    <property type="entry name" value="PI3_PI4_kinase"/>
    <property type="match status" value="1"/>
</dbReference>
<evidence type="ECO:0000259" key="4">
    <source>
        <dbReference type="PROSITE" id="PS50290"/>
    </source>
</evidence>
<dbReference type="GO" id="GO:0005737">
    <property type="term" value="C:cytoplasm"/>
    <property type="evidence" value="ECO:0007669"/>
    <property type="project" value="TreeGrafter"/>
</dbReference>
<comment type="caution">
    <text evidence="7">The sequence shown here is derived from an EMBL/GenBank/DDBJ whole genome shotgun (WGS) entry which is preliminary data.</text>
</comment>
<reference evidence="7 8" key="1">
    <citation type="journal article" date="2014" name="Genome Biol. Evol.">
        <title>The secreted proteins of Achlya hypogyna and Thraustotheca clavata identify the ancestral oomycete secretome and reveal gene acquisitions by horizontal gene transfer.</title>
        <authorList>
            <person name="Misner I."/>
            <person name="Blouin N."/>
            <person name="Leonard G."/>
            <person name="Richards T.A."/>
            <person name="Lane C.E."/>
        </authorList>
    </citation>
    <scope>NUCLEOTIDE SEQUENCE [LARGE SCALE GENOMIC DNA]</scope>
    <source>
        <strain evidence="7 8">ATCC 48635</strain>
    </source>
</reference>
<feature type="domain" description="PIK helical" evidence="5">
    <location>
        <begin position="581"/>
        <end position="758"/>
    </location>
</feature>
<dbReference type="InterPro" id="IPR002420">
    <property type="entry name" value="PI3K-type_C2_dom"/>
</dbReference>
<dbReference type="SUPFAM" id="SSF56112">
    <property type="entry name" value="Protein kinase-like (PK-like)"/>
    <property type="match status" value="1"/>
</dbReference>
<dbReference type="AlphaFoldDB" id="A0A1V9ZLE6"/>
<gene>
    <name evidence="7" type="ORF">ACHHYP_07862</name>
</gene>
<dbReference type="InterPro" id="IPR035892">
    <property type="entry name" value="C2_domain_sf"/>
</dbReference>
<dbReference type="GO" id="GO:0005942">
    <property type="term" value="C:phosphatidylinositol 3-kinase complex"/>
    <property type="evidence" value="ECO:0007669"/>
    <property type="project" value="TreeGrafter"/>
</dbReference>
<dbReference type="Gene3D" id="3.30.450.40">
    <property type="match status" value="1"/>
</dbReference>
<dbReference type="InterPro" id="IPR015433">
    <property type="entry name" value="PI3/4_kinase"/>
</dbReference>
<dbReference type="SUPFAM" id="SSF55781">
    <property type="entry name" value="GAF domain-like"/>
    <property type="match status" value="1"/>
</dbReference>
<dbReference type="InterPro" id="IPR018490">
    <property type="entry name" value="cNMP-bd_dom_sf"/>
</dbReference>
<dbReference type="InterPro" id="IPR035448">
    <property type="entry name" value="PI3Kc"/>
</dbReference>
<dbReference type="InterPro" id="IPR036940">
    <property type="entry name" value="PI3/4_kinase_cat_sf"/>
</dbReference>
<dbReference type="Gene3D" id="1.25.40.70">
    <property type="entry name" value="Phosphatidylinositol 3-kinase, accessory domain (PIK)"/>
    <property type="match status" value="1"/>
</dbReference>
<dbReference type="InterPro" id="IPR001263">
    <property type="entry name" value="PI3K_accessory_dom"/>
</dbReference>
<accession>A0A1V9ZLE6</accession>
<dbReference type="PROSITE" id="PS50290">
    <property type="entry name" value="PI3_4_KINASE_3"/>
    <property type="match status" value="1"/>
</dbReference>
<dbReference type="InterPro" id="IPR000403">
    <property type="entry name" value="PI3/4_kinase_cat_dom"/>
</dbReference>
<dbReference type="GO" id="GO:0048015">
    <property type="term" value="P:phosphatidylinositol-mediated signaling"/>
    <property type="evidence" value="ECO:0007669"/>
    <property type="project" value="TreeGrafter"/>
</dbReference>
<sequence length="1115" mass="124446">MEAAPVVPLGGDALPASIMSLLRAEKALVQEIKDELRSIELVLDQPKEAPPTRRLSPSSKQRWRATVRQIIFMEKAKEKVQRAYGAESVERLQTSSSMSLLCCLPQLSRLDPDELAELNATARLQTFAPRAVVFSSTSAIDVVFVVRTGVLEARIANRVASDLLGDRLQYVSGDMLDPYEMLASSSELSIVAVIAADCYVFPRTALFKFEAHLPTTPLSANIQNIRYTDMESESFRRWAQETAGCLLYEAFGTSSRMSPQAFIREILLSISPELDVDHCIRCMAQIFLRLFAAKAVRFYLANPTCTQFLTKYASDDFQELQTPINFGVPGVVHASAMSFHARRAELDGVALDPLMYADTSSVMAAPVVNAQQVVGVWEVLNAPGSAPYSVHEVELLELAAQFTQPYLLQVGTKARHLGSVSQVAMDLVVKPRLVRVVTNASKVLLRCGLFHGDTPLTPSVTTALLKCVGDASPKEFHCLESLVFPCTVQSLPRAAHLKISVCNPARRVLAETAVYLFSFDHFFRSGTLHLALRPSLTLPVEFNACLLEDTHRTEQFVILDAPASTVQLTYRSAEMSWTSPTKMLPMALDAKQRRRLAAFEANPREALTPEDRDFFWSYRSVLHTTPAALMPFLLAVNWANRAQATEAYKYLYLWTPPTALQALQLLSGKFADPFVRAYAVRCLDSLPDYRLRLYLLQLVQALKCEPHHDSALMRFLFVRALKSPSEVGYALFWLLQAERHVPFVRERFELLRTQYLCHSGVFRVELYQSMYVMRVLESIARQVKAAAPVARNDTLRTALERAILPDCFQLPLHPNVFYAAFVPAKCRVMDSAKKPLLLQLVPLKHQGLATAIFKCGDDLRQDQLTLQLLRVMDDLWKAEELDLHLSAYACVSSGDSIGFIQVVPDAATLATICRDRHAAKAKRWRKLAAVKTALFGKQVFAQWLHAHEAAVQDDIVRTFVLSTAAYCVATYVLGVGDRHNDNLMLSATGQFLHIDFGHFLGHFKSFLGCPRERAPFVLTPAMVHAMGDHFPLFQTTCVKAFQVLRAHSSFLISLLELAMSARLPELHDRSIAWLERALLLGLSDGEAQVRLEALIQEALATVATRINHATHLLAH</sequence>
<dbReference type="EMBL" id="JNBR01000079">
    <property type="protein sequence ID" value="OQR98797.1"/>
    <property type="molecule type" value="Genomic_DNA"/>
</dbReference>
<keyword evidence="2 7" id="KW-0418">Kinase</keyword>
<keyword evidence="1" id="KW-0808">Transferase</keyword>
<keyword evidence="8" id="KW-1185">Reference proteome</keyword>
<dbReference type="GO" id="GO:0016477">
    <property type="term" value="P:cell migration"/>
    <property type="evidence" value="ECO:0007669"/>
    <property type="project" value="TreeGrafter"/>
</dbReference>
<dbReference type="SMART" id="SM00065">
    <property type="entry name" value="GAF"/>
    <property type="match status" value="1"/>
</dbReference>
<evidence type="ECO:0000256" key="3">
    <source>
        <dbReference type="PROSITE-ProRule" id="PRU00880"/>
    </source>
</evidence>
<dbReference type="Pfam" id="PF00613">
    <property type="entry name" value="PI3Ka"/>
    <property type="match status" value="1"/>
</dbReference>
<evidence type="ECO:0000259" key="5">
    <source>
        <dbReference type="PROSITE" id="PS51545"/>
    </source>
</evidence>
<dbReference type="InterPro" id="IPR011009">
    <property type="entry name" value="Kinase-like_dom_sf"/>
</dbReference>
<dbReference type="STRING" id="1202772.A0A1V9ZLE6"/>
<dbReference type="PROSITE" id="PS00916">
    <property type="entry name" value="PI3_4_KINASE_2"/>
    <property type="match status" value="1"/>
</dbReference>
<dbReference type="PANTHER" id="PTHR10048:SF14">
    <property type="entry name" value="LD28067P"/>
    <property type="match status" value="1"/>
</dbReference>
<dbReference type="SUPFAM" id="SSF49562">
    <property type="entry name" value="C2 domain (Calcium/lipid-binding domain, CaLB)"/>
    <property type="match status" value="1"/>
</dbReference>
<dbReference type="InterPro" id="IPR042236">
    <property type="entry name" value="PI3K_accessory_sf"/>
</dbReference>
<dbReference type="InterPro" id="IPR014710">
    <property type="entry name" value="RmlC-like_jellyroll"/>
</dbReference>
<evidence type="ECO:0000259" key="6">
    <source>
        <dbReference type="PROSITE" id="PS51547"/>
    </source>
</evidence>
<protein>
    <submittedName>
        <fullName evidence="7">Phosphatidylinositol 3-kinase</fullName>
    </submittedName>
</protein>
<dbReference type="Gene3D" id="1.10.1070.11">
    <property type="entry name" value="Phosphatidylinositol 3-/4-kinase, catalytic domain"/>
    <property type="match status" value="1"/>
</dbReference>
<organism evidence="7 8">
    <name type="scientific">Achlya hypogyna</name>
    <name type="common">Oomycete</name>
    <name type="synonym">Protoachlya hypogyna</name>
    <dbReference type="NCBI Taxonomy" id="1202772"/>
    <lineage>
        <taxon>Eukaryota</taxon>
        <taxon>Sar</taxon>
        <taxon>Stramenopiles</taxon>
        <taxon>Oomycota</taxon>
        <taxon>Saprolegniomycetes</taxon>
        <taxon>Saprolegniales</taxon>
        <taxon>Achlyaceae</taxon>
        <taxon>Achlya</taxon>
    </lineage>
</organism>